<dbReference type="SUPFAM" id="SSF55594">
    <property type="entry name" value="HPr-like"/>
    <property type="match status" value="1"/>
</dbReference>
<accession>A0A0C2D592</accession>
<reference evidence="2 3" key="1">
    <citation type="submission" date="2014-12" db="EMBL/GenBank/DDBJ databases">
        <title>Genome assembly of Enhygromyxa salina DSM 15201.</title>
        <authorList>
            <person name="Sharma G."/>
            <person name="Subramanian S."/>
        </authorList>
    </citation>
    <scope>NUCLEOTIDE SEQUENCE [LARGE SCALE GENOMIC DNA]</scope>
    <source>
        <strain evidence="2 3">DSM 15201</strain>
    </source>
</reference>
<name>A0A0C2D592_9BACT</name>
<evidence type="ECO:0000313" key="2">
    <source>
        <dbReference type="EMBL" id="KIG16875.1"/>
    </source>
</evidence>
<dbReference type="PROSITE" id="PS51350">
    <property type="entry name" value="PTS_HPR_DOM"/>
    <property type="match status" value="1"/>
</dbReference>
<organism evidence="2 3">
    <name type="scientific">Enhygromyxa salina</name>
    <dbReference type="NCBI Taxonomy" id="215803"/>
    <lineage>
        <taxon>Bacteria</taxon>
        <taxon>Pseudomonadati</taxon>
        <taxon>Myxococcota</taxon>
        <taxon>Polyangia</taxon>
        <taxon>Nannocystales</taxon>
        <taxon>Nannocystaceae</taxon>
        <taxon>Enhygromyxa</taxon>
    </lineage>
</organism>
<evidence type="ECO:0000259" key="1">
    <source>
        <dbReference type="PROSITE" id="PS51350"/>
    </source>
</evidence>
<dbReference type="Pfam" id="PF00381">
    <property type="entry name" value="PTS-HPr"/>
    <property type="match status" value="1"/>
</dbReference>
<dbReference type="AlphaFoldDB" id="A0A0C2D592"/>
<dbReference type="Gene3D" id="3.30.1340.10">
    <property type="entry name" value="HPr-like"/>
    <property type="match status" value="1"/>
</dbReference>
<feature type="domain" description="HPr" evidence="1">
    <location>
        <begin position="1"/>
        <end position="63"/>
    </location>
</feature>
<dbReference type="InterPro" id="IPR000032">
    <property type="entry name" value="HPr-like"/>
</dbReference>
<dbReference type="Proteomes" id="UP000031599">
    <property type="component" value="Unassembled WGS sequence"/>
</dbReference>
<dbReference type="InterPro" id="IPR035895">
    <property type="entry name" value="HPr-like_sf"/>
</dbReference>
<proteinExistence type="predicted"/>
<evidence type="ECO:0000313" key="3">
    <source>
        <dbReference type="Proteomes" id="UP000031599"/>
    </source>
</evidence>
<gene>
    <name evidence="2" type="ORF">DB30_04037</name>
</gene>
<protein>
    <recommendedName>
        <fullName evidence="1">HPr domain-containing protein</fullName>
    </recommendedName>
</protein>
<comment type="caution">
    <text evidence="2">The sequence shown here is derived from an EMBL/GenBank/DDBJ whole genome shotgun (WGS) entry which is preliminary data.</text>
</comment>
<sequence>MRQYACKLTIECDSHAIANARVLFDLLILGVRAGERVTLRCVGPDAHAAIEDVARVLRGRGAQ</sequence>
<dbReference type="EMBL" id="JMCC02000031">
    <property type="protein sequence ID" value="KIG16875.1"/>
    <property type="molecule type" value="Genomic_DNA"/>
</dbReference>